<dbReference type="GO" id="GO:0005737">
    <property type="term" value="C:cytoplasm"/>
    <property type="evidence" value="ECO:0007669"/>
    <property type="project" value="TreeGrafter"/>
</dbReference>
<keyword evidence="6" id="KW-1015">Disulfide bond</keyword>
<protein>
    <recommendedName>
        <fullName evidence="8">Peptidase S1 domain-containing protein</fullName>
    </recommendedName>
</protein>
<reference evidence="9" key="3">
    <citation type="submission" date="2025-09" db="UniProtKB">
        <authorList>
            <consortium name="Ensembl"/>
        </authorList>
    </citation>
    <scope>IDENTIFICATION</scope>
    <source>
        <strain evidence="9">Thorbecke</strain>
    </source>
</reference>
<evidence type="ECO:0000259" key="8">
    <source>
        <dbReference type="PROSITE" id="PS50240"/>
    </source>
</evidence>
<dbReference type="Proteomes" id="UP000001811">
    <property type="component" value="Chromosome 17"/>
</dbReference>
<gene>
    <name evidence="9" type="primary">LOC103351183</name>
</gene>
<dbReference type="GO" id="GO:0006508">
    <property type="term" value="P:proteolysis"/>
    <property type="evidence" value="ECO:0007669"/>
    <property type="project" value="UniProtKB-KW"/>
</dbReference>
<reference evidence="9" key="2">
    <citation type="submission" date="2025-08" db="UniProtKB">
        <authorList>
            <consortium name="Ensembl"/>
        </authorList>
    </citation>
    <scope>IDENTIFICATION</scope>
    <source>
        <strain evidence="9">Thorbecke</strain>
    </source>
</reference>
<dbReference type="PRINTS" id="PR00722">
    <property type="entry name" value="CHYMOTRYPSIN"/>
</dbReference>
<evidence type="ECO:0000256" key="2">
    <source>
        <dbReference type="ARBA" id="ARBA00022729"/>
    </source>
</evidence>
<evidence type="ECO:0000256" key="3">
    <source>
        <dbReference type="ARBA" id="ARBA00022801"/>
    </source>
</evidence>
<keyword evidence="10" id="KW-1185">Reference proteome</keyword>
<proteinExistence type="predicted"/>
<dbReference type="InterPro" id="IPR033116">
    <property type="entry name" value="TRYPSIN_SER"/>
</dbReference>
<dbReference type="MEROPS" id="S01.010"/>
<dbReference type="FunFam" id="2.40.10.10:FF:000068">
    <property type="entry name" value="transmembrane protease serine 2"/>
    <property type="match status" value="1"/>
</dbReference>
<dbReference type="SMR" id="G1T4U4"/>
<dbReference type="Ensembl" id="ENSOCUT00000013152.4">
    <property type="protein sequence ID" value="ENSOCUP00000011323.3"/>
    <property type="gene ID" value="ENSOCUG00000028992.3"/>
</dbReference>
<dbReference type="InterPro" id="IPR043504">
    <property type="entry name" value="Peptidase_S1_PA_chymotrypsin"/>
</dbReference>
<dbReference type="InterPro" id="IPR009003">
    <property type="entry name" value="Peptidase_S1_PA"/>
</dbReference>
<dbReference type="InterPro" id="IPR001314">
    <property type="entry name" value="Peptidase_S1A"/>
</dbReference>
<keyword evidence="2" id="KW-0732">Signal</keyword>
<dbReference type="PROSITE" id="PS50240">
    <property type="entry name" value="TRYPSIN_DOM"/>
    <property type="match status" value="1"/>
</dbReference>
<keyword evidence="3 7" id="KW-0378">Hydrolase</keyword>
<dbReference type="PANTHER" id="PTHR24271:SF58">
    <property type="entry name" value="DUODENASE-1"/>
    <property type="match status" value="1"/>
</dbReference>
<keyword evidence="4 7" id="KW-0720">Serine protease</keyword>
<dbReference type="Gene3D" id="2.40.10.10">
    <property type="entry name" value="Trypsin-like serine proteases"/>
    <property type="match status" value="2"/>
</dbReference>
<dbReference type="InterPro" id="IPR001254">
    <property type="entry name" value="Trypsin_dom"/>
</dbReference>
<evidence type="ECO:0000313" key="9">
    <source>
        <dbReference type="Ensembl" id="ENSOCUP00000011323.3"/>
    </source>
</evidence>
<dbReference type="Bgee" id="ENSOCUG00000028992">
    <property type="expression patterns" value="Expressed in ovary and 3 other cell types or tissues"/>
</dbReference>
<dbReference type="EMBL" id="AAGW02024112">
    <property type="status" value="NOT_ANNOTATED_CDS"/>
    <property type="molecule type" value="Genomic_DNA"/>
</dbReference>
<dbReference type="SMART" id="SM00020">
    <property type="entry name" value="Tryp_SPc"/>
    <property type="match status" value="1"/>
</dbReference>
<dbReference type="Pfam" id="PF00089">
    <property type="entry name" value="Trypsin"/>
    <property type="match status" value="1"/>
</dbReference>
<keyword evidence="1 7" id="KW-0645">Protease</keyword>
<dbReference type="PROSITE" id="PS00134">
    <property type="entry name" value="TRYPSIN_HIS"/>
    <property type="match status" value="1"/>
</dbReference>
<dbReference type="PROSITE" id="PS00135">
    <property type="entry name" value="TRYPSIN_SER"/>
    <property type="match status" value="1"/>
</dbReference>
<evidence type="ECO:0000256" key="5">
    <source>
        <dbReference type="ARBA" id="ARBA00023145"/>
    </source>
</evidence>
<dbReference type="PANTHER" id="PTHR24271">
    <property type="entry name" value="KALLIKREIN-RELATED"/>
    <property type="match status" value="1"/>
</dbReference>
<evidence type="ECO:0000256" key="1">
    <source>
        <dbReference type="ARBA" id="ARBA00022670"/>
    </source>
</evidence>
<reference evidence="9 10" key="1">
    <citation type="journal article" date="2011" name="Nature">
        <title>A high-resolution map of human evolutionary constraint using 29 mammals.</title>
        <authorList>
            <person name="Lindblad-Toh K."/>
            <person name="Garber M."/>
            <person name="Zuk O."/>
            <person name="Lin M.F."/>
            <person name="Parker B.J."/>
            <person name="Washietl S."/>
            <person name="Kheradpour P."/>
            <person name="Ernst J."/>
            <person name="Jordan G."/>
            <person name="Mauceli E."/>
            <person name="Ward L.D."/>
            <person name="Lowe C.B."/>
            <person name="Holloway A.K."/>
            <person name="Clamp M."/>
            <person name="Gnerre S."/>
            <person name="Alfoldi J."/>
            <person name="Beal K."/>
            <person name="Chang J."/>
            <person name="Clawson H."/>
            <person name="Cuff J."/>
            <person name="Di Palma F."/>
            <person name="Fitzgerald S."/>
            <person name="Flicek P."/>
            <person name="Guttman M."/>
            <person name="Hubisz M.J."/>
            <person name="Jaffe D.B."/>
            <person name="Jungreis I."/>
            <person name="Kent W.J."/>
            <person name="Kostka D."/>
            <person name="Lara M."/>
            <person name="Martins A.L."/>
            <person name="Massingham T."/>
            <person name="Moltke I."/>
            <person name="Raney B.J."/>
            <person name="Rasmussen M.D."/>
            <person name="Robinson J."/>
            <person name="Stark A."/>
            <person name="Vilella A.J."/>
            <person name="Wen J."/>
            <person name="Xie X."/>
            <person name="Zody M.C."/>
            <person name="Baldwin J."/>
            <person name="Bloom T."/>
            <person name="Chin C.W."/>
            <person name="Heiman D."/>
            <person name="Nicol R."/>
            <person name="Nusbaum C."/>
            <person name="Young S."/>
            <person name="Wilkinson J."/>
            <person name="Worley K.C."/>
            <person name="Kovar C.L."/>
            <person name="Muzny D.M."/>
            <person name="Gibbs R.A."/>
            <person name="Cree A."/>
            <person name="Dihn H.H."/>
            <person name="Fowler G."/>
            <person name="Jhangiani S."/>
            <person name="Joshi V."/>
            <person name="Lee S."/>
            <person name="Lewis L.R."/>
            <person name="Nazareth L.V."/>
            <person name="Okwuonu G."/>
            <person name="Santibanez J."/>
            <person name="Warren W.C."/>
            <person name="Mardis E.R."/>
            <person name="Weinstock G.M."/>
            <person name="Wilson R.K."/>
            <person name="Delehaunty K."/>
            <person name="Dooling D."/>
            <person name="Fronik C."/>
            <person name="Fulton L."/>
            <person name="Fulton B."/>
            <person name="Graves T."/>
            <person name="Minx P."/>
            <person name="Sodergren E."/>
            <person name="Birney E."/>
            <person name="Margulies E.H."/>
            <person name="Herrero J."/>
            <person name="Green E.D."/>
            <person name="Haussler D."/>
            <person name="Siepel A."/>
            <person name="Goldman N."/>
            <person name="Pollard K.S."/>
            <person name="Pedersen J.S."/>
            <person name="Lander E.S."/>
            <person name="Kellis M."/>
        </authorList>
    </citation>
    <scope>NUCLEOTIDE SEQUENCE [LARGE SCALE GENOMIC DNA]</scope>
    <source>
        <strain evidence="9 10">Thorbecke inbred</strain>
    </source>
</reference>
<dbReference type="GO" id="GO:0004252">
    <property type="term" value="F:serine-type endopeptidase activity"/>
    <property type="evidence" value="ECO:0007669"/>
    <property type="project" value="InterPro"/>
</dbReference>
<dbReference type="eggNOG" id="KOG3627">
    <property type="taxonomic scope" value="Eukaryota"/>
</dbReference>
<dbReference type="InParanoid" id="G1T4U4"/>
<dbReference type="PaxDb" id="9986-ENSOCUP00000011323"/>
<evidence type="ECO:0000256" key="4">
    <source>
        <dbReference type="ARBA" id="ARBA00022825"/>
    </source>
</evidence>
<organism evidence="9 10">
    <name type="scientific">Oryctolagus cuniculus</name>
    <name type="common">Rabbit</name>
    <dbReference type="NCBI Taxonomy" id="9986"/>
    <lineage>
        <taxon>Eukaryota</taxon>
        <taxon>Metazoa</taxon>
        <taxon>Chordata</taxon>
        <taxon>Craniata</taxon>
        <taxon>Vertebrata</taxon>
        <taxon>Euteleostomi</taxon>
        <taxon>Mammalia</taxon>
        <taxon>Eutheria</taxon>
        <taxon>Euarchontoglires</taxon>
        <taxon>Glires</taxon>
        <taxon>Lagomorpha</taxon>
        <taxon>Leporidae</taxon>
        <taxon>Oryctolagus</taxon>
    </lineage>
</organism>
<evidence type="ECO:0000313" key="10">
    <source>
        <dbReference type="Proteomes" id="UP000001811"/>
    </source>
</evidence>
<dbReference type="FunFam" id="2.40.10.10:FF:000014">
    <property type="entry name" value="Complement factor D"/>
    <property type="match status" value="1"/>
</dbReference>
<sequence>LHASKTLTAYLLCVRIFLPGKIIGGHEAIPHSRPYMAFLQIKTLFQKITCGGFLVREDFVLTAAHCRGSSMKVILGAHNIKERESSQQVIPVKRAIPHPNYQRKKPHLNDIMLLQLKKKANLTDKVSFLRLPTKTAQVTPGMVCSVAGWGSTGVKKTTVTLHEVEVKIQTDQECMFYFKSYYNESVHICVGDHNINKSSSQGDSGGPLVCNDVAQGIVSFAKQDGTPPRVYTKISSFMRWIEETMRSFKLQGPD</sequence>
<feature type="domain" description="Peptidase S1" evidence="8">
    <location>
        <begin position="22"/>
        <end position="246"/>
    </location>
</feature>
<evidence type="ECO:0000256" key="6">
    <source>
        <dbReference type="ARBA" id="ARBA00023157"/>
    </source>
</evidence>
<dbReference type="HOGENOM" id="CLU_006842_1_0_1"/>
<dbReference type="InterPro" id="IPR018114">
    <property type="entry name" value="TRYPSIN_HIS"/>
</dbReference>
<dbReference type="CDD" id="cd00190">
    <property type="entry name" value="Tryp_SPc"/>
    <property type="match status" value="1"/>
</dbReference>
<accession>G1T4U4</accession>
<dbReference type="STRING" id="9986.ENSOCUP00000011323"/>
<evidence type="ECO:0000256" key="7">
    <source>
        <dbReference type="RuleBase" id="RU363034"/>
    </source>
</evidence>
<dbReference type="SUPFAM" id="SSF50494">
    <property type="entry name" value="Trypsin-like serine proteases"/>
    <property type="match status" value="1"/>
</dbReference>
<name>G1T4U4_RABIT</name>
<dbReference type="AlphaFoldDB" id="G1T4U4"/>
<dbReference type="GeneTree" id="ENSGT01030000234551"/>
<keyword evidence="5" id="KW-0865">Zymogen</keyword>